<dbReference type="EMBL" id="CAFBLZ010000067">
    <property type="protein sequence ID" value="CAB4886581.1"/>
    <property type="molecule type" value="Genomic_DNA"/>
</dbReference>
<organism evidence="1">
    <name type="scientific">freshwater metagenome</name>
    <dbReference type="NCBI Taxonomy" id="449393"/>
    <lineage>
        <taxon>unclassified sequences</taxon>
        <taxon>metagenomes</taxon>
        <taxon>ecological metagenomes</taxon>
    </lineage>
</organism>
<sequence length="46" mass="5058">MVRFDAITINHNIETTIFAAARITIAFSIAEADQAEKKRTAGHEIA</sequence>
<dbReference type="AlphaFoldDB" id="A0A6J7EW70"/>
<accession>A0A6J7EW70</accession>
<gene>
    <name evidence="1" type="ORF">UFOPK3482_00821</name>
</gene>
<evidence type="ECO:0000313" key="1">
    <source>
        <dbReference type="EMBL" id="CAB4886581.1"/>
    </source>
</evidence>
<name>A0A6J7EW70_9ZZZZ</name>
<protein>
    <submittedName>
        <fullName evidence="1">Unannotated protein</fullName>
    </submittedName>
</protein>
<proteinExistence type="predicted"/>
<reference evidence="1" key="1">
    <citation type="submission" date="2020-05" db="EMBL/GenBank/DDBJ databases">
        <authorList>
            <person name="Chiriac C."/>
            <person name="Salcher M."/>
            <person name="Ghai R."/>
            <person name="Kavagutti S V."/>
        </authorList>
    </citation>
    <scope>NUCLEOTIDE SEQUENCE</scope>
</reference>